<accession>A0A1S2Z162</accession>
<dbReference type="PANTHER" id="PTHR33650">
    <property type="entry name" value="CHLOROPLAST ENVELOPE MEMBRANE PROTEIN-RELATED"/>
    <property type="match status" value="1"/>
</dbReference>
<dbReference type="Proteomes" id="UP000087171">
    <property type="component" value="Chromosome Ca8"/>
</dbReference>
<keyword evidence="2" id="KW-0813">Transport</keyword>
<protein>
    <submittedName>
        <fullName evidence="15">Chloroplast envelope membrane protein</fullName>
    </submittedName>
</protein>
<dbReference type="GO" id="GO:0015297">
    <property type="term" value="F:antiporter activity"/>
    <property type="evidence" value="ECO:0007669"/>
    <property type="project" value="UniProtKB-KW"/>
</dbReference>
<evidence type="ECO:0000256" key="7">
    <source>
        <dbReference type="ARBA" id="ARBA00022958"/>
    </source>
</evidence>
<comment type="subcellular location">
    <subcellularLocation>
        <location evidence="1">Membrane</location>
        <topology evidence="1">Multi-pass membrane protein</topology>
    </subcellularLocation>
</comment>
<evidence type="ECO:0000313" key="15">
    <source>
        <dbReference type="RefSeq" id="XP_004513126.1"/>
    </source>
</evidence>
<dbReference type="InterPro" id="IPR004282">
    <property type="entry name" value="CemA"/>
</dbReference>
<keyword evidence="3" id="KW-0050">Antiport</keyword>
<dbReference type="GeneID" id="101514429"/>
<evidence type="ECO:0000256" key="13">
    <source>
        <dbReference type="SAM" id="Phobius"/>
    </source>
</evidence>
<keyword evidence="7" id="KW-0630">Potassium</keyword>
<organism evidence="14 15">
    <name type="scientific">Cicer arietinum</name>
    <name type="common">Chickpea</name>
    <name type="synonym">Garbanzo</name>
    <dbReference type="NCBI Taxonomy" id="3827"/>
    <lineage>
        <taxon>Eukaryota</taxon>
        <taxon>Viridiplantae</taxon>
        <taxon>Streptophyta</taxon>
        <taxon>Embryophyta</taxon>
        <taxon>Tracheophyta</taxon>
        <taxon>Spermatophyta</taxon>
        <taxon>Magnoliopsida</taxon>
        <taxon>eudicotyledons</taxon>
        <taxon>Gunneridae</taxon>
        <taxon>Pentapetalae</taxon>
        <taxon>rosids</taxon>
        <taxon>fabids</taxon>
        <taxon>Fabales</taxon>
        <taxon>Fabaceae</taxon>
        <taxon>Papilionoideae</taxon>
        <taxon>50 kb inversion clade</taxon>
        <taxon>NPAAA clade</taxon>
        <taxon>Hologalegina</taxon>
        <taxon>IRL clade</taxon>
        <taxon>Cicereae</taxon>
        <taxon>Cicer</taxon>
    </lineage>
</organism>
<dbReference type="KEGG" id="cam:101514429"/>
<keyword evidence="6" id="KW-0375">Hydrogen ion transport</keyword>
<feature type="transmembrane region" description="Helical" evidence="13">
    <location>
        <begin position="313"/>
        <end position="333"/>
    </location>
</feature>
<proteinExistence type="inferred from homology"/>
<evidence type="ECO:0000313" key="14">
    <source>
        <dbReference type="Proteomes" id="UP000087171"/>
    </source>
</evidence>
<evidence type="ECO:0000256" key="11">
    <source>
        <dbReference type="ARBA" id="ARBA00043980"/>
    </source>
</evidence>
<evidence type="ECO:0000256" key="9">
    <source>
        <dbReference type="ARBA" id="ARBA00023065"/>
    </source>
</evidence>
<evidence type="ECO:0000256" key="2">
    <source>
        <dbReference type="ARBA" id="ARBA00022448"/>
    </source>
</evidence>
<dbReference type="GO" id="GO:0016020">
    <property type="term" value="C:membrane"/>
    <property type="evidence" value="ECO:0007669"/>
    <property type="project" value="UniProtKB-SubCell"/>
</dbReference>
<dbReference type="PANTHER" id="PTHR33650:SF1">
    <property type="entry name" value="CHLOROPLAST ENVELOPE MEMBRANE PROTEIN"/>
    <property type="match status" value="1"/>
</dbReference>
<dbReference type="RefSeq" id="XP_004513126.1">
    <property type="nucleotide sequence ID" value="XM_004513069.3"/>
</dbReference>
<feature type="transmembrane region" description="Helical" evidence="13">
    <location>
        <begin position="396"/>
        <end position="416"/>
    </location>
</feature>
<dbReference type="Pfam" id="PF03040">
    <property type="entry name" value="CemA"/>
    <property type="match status" value="1"/>
</dbReference>
<evidence type="ECO:0000256" key="12">
    <source>
        <dbReference type="SAM" id="MobiDB-lite"/>
    </source>
</evidence>
<dbReference type="PaxDb" id="3827-XP_004513126.1"/>
<keyword evidence="9" id="KW-0406">Ion transport</keyword>
<evidence type="ECO:0000256" key="10">
    <source>
        <dbReference type="ARBA" id="ARBA00023136"/>
    </source>
</evidence>
<evidence type="ECO:0000256" key="8">
    <source>
        <dbReference type="ARBA" id="ARBA00022989"/>
    </source>
</evidence>
<gene>
    <name evidence="15" type="primary">LOC101514429</name>
</gene>
<keyword evidence="10 13" id="KW-0472">Membrane</keyword>
<keyword evidence="4" id="KW-0633">Potassium transport</keyword>
<evidence type="ECO:0000256" key="6">
    <source>
        <dbReference type="ARBA" id="ARBA00022781"/>
    </source>
</evidence>
<evidence type="ECO:0000256" key="5">
    <source>
        <dbReference type="ARBA" id="ARBA00022692"/>
    </source>
</evidence>
<dbReference type="STRING" id="3827.A0A1S2Z162"/>
<dbReference type="GO" id="GO:0006813">
    <property type="term" value="P:potassium ion transport"/>
    <property type="evidence" value="ECO:0007669"/>
    <property type="project" value="UniProtKB-KW"/>
</dbReference>
<reference evidence="14" key="1">
    <citation type="journal article" date="2013" name="Nat. Biotechnol.">
        <title>Draft genome sequence of chickpea (Cicer arietinum) provides a resource for trait improvement.</title>
        <authorList>
            <person name="Varshney R.K."/>
            <person name="Song C."/>
            <person name="Saxena R.K."/>
            <person name="Azam S."/>
            <person name="Yu S."/>
            <person name="Sharpe A.G."/>
            <person name="Cannon S."/>
            <person name="Baek J."/>
            <person name="Rosen B.D."/>
            <person name="Tar'an B."/>
            <person name="Millan T."/>
            <person name="Zhang X."/>
            <person name="Ramsay L.D."/>
            <person name="Iwata A."/>
            <person name="Wang Y."/>
            <person name="Nelson W."/>
            <person name="Farmer A.D."/>
            <person name="Gaur P.M."/>
            <person name="Soderlund C."/>
            <person name="Penmetsa R.V."/>
            <person name="Xu C."/>
            <person name="Bharti A.K."/>
            <person name="He W."/>
            <person name="Winter P."/>
            <person name="Zhao S."/>
            <person name="Hane J.K."/>
            <person name="Carrasquilla-Garcia N."/>
            <person name="Condie J.A."/>
            <person name="Upadhyaya H.D."/>
            <person name="Luo M.C."/>
            <person name="Thudi M."/>
            <person name="Gowda C.L."/>
            <person name="Singh N.P."/>
            <person name="Lichtenzveig J."/>
            <person name="Gali K.K."/>
            <person name="Rubio J."/>
            <person name="Nadarajan N."/>
            <person name="Dolezel J."/>
            <person name="Bansal K.C."/>
            <person name="Xu X."/>
            <person name="Edwards D."/>
            <person name="Zhang G."/>
            <person name="Kahl G."/>
            <person name="Gil J."/>
            <person name="Singh K.B."/>
            <person name="Datta S.K."/>
            <person name="Jackson S.A."/>
            <person name="Wang J."/>
            <person name="Cook D.R."/>
        </authorList>
    </citation>
    <scope>NUCLEOTIDE SEQUENCE [LARGE SCALE GENOMIC DNA]</scope>
    <source>
        <strain evidence="14">cv. CDC Frontier</strain>
    </source>
</reference>
<dbReference type="GO" id="GO:1902600">
    <property type="term" value="P:proton transmembrane transport"/>
    <property type="evidence" value="ECO:0007669"/>
    <property type="project" value="UniProtKB-KW"/>
</dbReference>
<evidence type="ECO:0000256" key="3">
    <source>
        <dbReference type="ARBA" id="ARBA00022449"/>
    </source>
</evidence>
<keyword evidence="5 13" id="KW-0812">Transmembrane</keyword>
<evidence type="ECO:0000256" key="1">
    <source>
        <dbReference type="ARBA" id="ARBA00004141"/>
    </source>
</evidence>
<keyword evidence="14" id="KW-1185">Reference proteome</keyword>
<name>A0A1S2Z162_CICAR</name>
<sequence>MWKCGFGWESEKCLFLVFLMSSSVVLSNNFMLFKHKKNPIVELGKKRIRRRLSGFISKAEKHNNNNINNNNSRKSSWWHKFFSEEDGNWLGLKEDDMVEVEVEEESESESVEELSEDEKFEAWKQRAEAIIELREAQEDKRNEENRKWEDWLLDEDNTSSSSSWEHGGTKDDDVSSEKGIVQSVRHLIFGKGEDDDDMLYEDRVFQYASSKSAKFLALLIIIPWAMDFLVHDYVLMPFLDRYVKTVPLAAQMLDVRRYQKLQMIEELRIERGRFELEVEIGKSPPLSDNEVWWELRNKALELRDEWRLENRRAFANIWSDTVYGVSLFILLYFNKSKVALLKFTGYKIINNISDTGKAFLIILITDIFLGYHSESGWQTLIEIIVEHYGLEVDQSAITIFVCTFPVIIDACVKLWLFKFLPRLSPKVMSIFQEMKRH</sequence>
<reference evidence="15" key="2">
    <citation type="submission" date="2025-08" db="UniProtKB">
        <authorList>
            <consortium name="RefSeq"/>
        </authorList>
    </citation>
    <scope>IDENTIFICATION</scope>
    <source>
        <tissue evidence="15">Etiolated seedlings</tissue>
    </source>
</reference>
<dbReference type="eggNOG" id="ENOG502QR9Y">
    <property type="taxonomic scope" value="Eukaryota"/>
</dbReference>
<dbReference type="AlphaFoldDB" id="A0A1S2Z162"/>
<dbReference type="OrthoDB" id="1748043at2759"/>
<comment type="similarity">
    <text evidence="11">Belongs to the CemA family.</text>
</comment>
<feature type="region of interest" description="Disordered" evidence="12">
    <location>
        <begin position="156"/>
        <end position="175"/>
    </location>
</feature>
<evidence type="ECO:0000256" key="4">
    <source>
        <dbReference type="ARBA" id="ARBA00022538"/>
    </source>
</evidence>
<keyword evidence="8 13" id="KW-1133">Transmembrane helix</keyword>